<keyword evidence="3" id="KW-0645">Protease</keyword>
<dbReference type="EMBL" id="UFQQ01000031">
    <property type="protein sequence ID" value="SSW93151.1"/>
    <property type="molecule type" value="Genomic_DNA"/>
</dbReference>
<evidence type="ECO:0000256" key="1">
    <source>
        <dbReference type="SAM" id="SignalP"/>
    </source>
</evidence>
<dbReference type="Pfam" id="PF12385">
    <property type="entry name" value="Peptidase_C70"/>
    <property type="match status" value="1"/>
</dbReference>
<keyword evidence="1" id="KW-0732">Signal</keyword>
<dbReference type="GO" id="GO:0008233">
    <property type="term" value="F:peptidase activity"/>
    <property type="evidence" value="ECO:0007669"/>
    <property type="project" value="UniProtKB-KW"/>
</dbReference>
<sequence length="189" mass="20331">MRCSYYALVLCLVTSVASAESIKILHKVDPIAQPSPMSCWAAAATMLKNWRSPVPSTIAALVKVAGPRFEQIYGSSFPPTNSGIPPADEAEFYRAIGLVVVRGLNPTIAKWAELLRTKGPLSITVDATPSQGFIHALVVAGLDGDGTPGATIVNYIDPADGKKHDVVFREFLKLYEGSANWPLQIMHNP</sequence>
<reference evidence="3 4" key="1">
    <citation type="submission" date="2017-08" db="EMBL/GenBank/DDBJ databases">
        <authorList>
            <person name="de Groot N.N."/>
        </authorList>
    </citation>
    <scope>NUCLEOTIDE SEQUENCE [LARGE SCALE GENOMIC DNA]</scope>
    <source>
        <strain evidence="3 4">JA575</strain>
    </source>
</reference>
<organism evidence="3 4">
    <name type="scientific">Rhodopseudomonas pentothenatexigens</name>
    <dbReference type="NCBI Taxonomy" id="999699"/>
    <lineage>
        <taxon>Bacteria</taxon>
        <taxon>Pseudomonadati</taxon>
        <taxon>Pseudomonadota</taxon>
        <taxon>Alphaproteobacteria</taxon>
        <taxon>Hyphomicrobiales</taxon>
        <taxon>Nitrobacteraceae</taxon>
        <taxon>Rhodopseudomonas</taxon>
    </lineage>
</organism>
<dbReference type="Proteomes" id="UP000252631">
    <property type="component" value="Unassembled WGS sequence"/>
</dbReference>
<keyword evidence="5" id="KW-1185">Reference proteome</keyword>
<dbReference type="RefSeq" id="WP_167443254.1">
    <property type="nucleotide sequence ID" value="NZ_QRDT01000031.1"/>
</dbReference>
<dbReference type="EMBL" id="QRDT01000031">
    <property type="protein sequence ID" value="RED25539.1"/>
    <property type="molecule type" value="Genomic_DNA"/>
</dbReference>
<evidence type="ECO:0000313" key="4">
    <source>
        <dbReference type="Proteomes" id="UP000252631"/>
    </source>
</evidence>
<dbReference type="InterPro" id="IPR022118">
    <property type="entry name" value="Peptidase_C70_AvrRpt2"/>
</dbReference>
<proteinExistence type="predicted"/>
<dbReference type="Proteomes" id="UP000256343">
    <property type="component" value="Unassembled WGS sequence"/>
</dbReference>
<evidence type="ECO:0000313" key="5">
    <source>
        <dbReference type="Proteomes" id="UP000256343"/>
    </source>
</evidence>
<protein>
    <submittedName>
        <fullName evidence="3">Papain like cysteine protease AvrRpt2</fullName>
    </submittedName>
</protein>
<evidence type="ECO:0000313" key="3">
    <source>
        <dbReference type="EMBL" id="SSW93151.1"/>
    </source>
</evidence>
<dbReference type="AlphaFoldDB" id="A0A336K4W9"/>
<gene>
    <name evidence="2" type="ORF">BJ125_1317</name>
    <name evidence="3" type="ORF">SAMN05892882_1317</name>
</gene>
<feature type="signal peptide" evidence="1">
    <location>
        <begin position="1"/>
        <end position="19"/>
    </location>
</feature>
<reference evidence="2 5" key="2">
    <citation type="submission" date="2018-07" db="EMBL/GenBank/DDBJ databases">
        <title>Genomic Encyclopedia of Archaeal and Bacterial Type Strains, Phase II (KMG-II): from individual species to whole genera.</title>
        <authorList>
            <person name="Goeker M."/>
        </authorList>
    </citation>
    <scope>NUCLEOTIDE SEQUENCE [LARGE SCALE GENOMIC DNA]</scope>
    <source>
        <strain evidence="2 5">JA575</strain>
    </source>
</reference>
<dbReference type="GO" id="GO:0006508">
    <property type="term" value="P:proteolysis"/>
    <property type="evidence" value="ECO:0007669"/>
    <property type="project" value="UniProtKB-KW"/>
</dbReference>
<evidence type="ECO:0000313" key="2">
    <source>
        <dbReference type="EMBL" id="RED25539.1"/>
    </source>
</evidence>
<keyword evidence="3" id="KW-0378">Hydrolase</keyword>
<name>A0A336K4W9_9BRAD</name>
<feature type="chain" id="PRO_5016376308" evidence="1">
    <location>
        <begin position="20"/>
        <end position="189"/>
    </location>
</feature>
<accession>A0A336K4W9</accession>